<gene>
    <name evidence="1" type="ORF">S01H4_49854</name>
</gene>
<evidence type="ECO:0000313" key="1">
    <source>
        <dbReference type="EMBL" id="GAH02780.1"/>
    </source>
</evidence>
<reference evidence="1" key="1">
    <citation type="journal article" date="2014" name="Front. Microbiol.">
        <title>High frequency of phylogenetically diverse reductive dehalogenase-homologous genes in deep subseafloor sedimentary metagenomes.</title>
        <authorList>
            <person name="Kawai M."/>
            <person name="Futagami T."/>
            <person name="Toyoda A."/>
            <person name="Takaki Y."/>
            <person name="Nishi S."/>
            <person name="Hori S."/>
            <person name="Arai W."/>
            <person name="Tsubouchi T."/>
            <person name="Morono Y."/>
            <person name="Uchiyama I."/>
            <person name="Ito T."/>
            <person name="Fujiyama A."/>
            <person name="Inagaki F."/>
            <person name="Takami H."/>
        </authorList>
    </citation>
    <scope>NUCLEOTIDE SEQUENCE</scope>
    <source>
        <strain evidence="1">Expedition CK06-06</strain>
    </source>
</reference>
<name>X1D3E5_9ZZZZ</name>
<feature type="non-terminal residue" evidence="1">
    <location>
        <position position="1"/>
    </location>
</feature>
<dbReference type="EMBL" id="BART01028243">
    <property type="protein sequence ID" value="GAH02780.1"/>
    <property type="molecule type" value="Genomic_DNA"/>
</dbReference>
<evidence type="ECO:0008006" key="2">
    <source>
        <dbReference type="Google" id="ProtNLM"/>
    </source>
</evidence>
<comment type="caution">
    <text evidence="1">The sequence shown here is derived from an EMBL/GenBank/DDBJ whole genome shotgun (WGS) entry which is preliminary data.</text>
</comment>
<dbReference type="InterPro" id="IPR036439">
    <property type="entry name" value="Dockerin_dom_sf"/>
</dbReference>
<dbReference type="Gene3D" id="1.10.1330.10">
    <property type="entry name" value="Dockerin domain"/>
    <property type="match status" value="1"/>
</dbReference>
<accession>X1D3E5</accession>
<proteinExistence type="predicted"/>
<protein>
    <recommendedName>
        <fullName evidence="2">Dockerin domain-containing protein</fullName>
    </recommendedName>
</protein>
<dbReference type="AlphaFoldDB" id="X1D3E5"/>
<dbReference type="GO" id="GO:0000272">
    <property type="term" value="P:polysaccharide catabolic process"/>
    <property type="evidence" value="ECO:0007669"/>
    <property type="project" value="InterPro"/>
</dbReference>
<sequence>IPVAGDITGEAGVDYEDLSILVDQWLQPPGIPSADIAPQPDGDNLVNFKDFAALAENWLK</sequence>
<dbReference type="SUPFAM" id="SSF63446">
    <property type="entry name" value="Type I dockerin domain"/>
    <property type="match status" value="1"/>
</dbReference>
<organism evidence="1">
    <name type="scientific">marine sediment metagenome</name>
    <dbReference type="NCBI Taxonomy" id="412755"/>
    <lineage>
        <taxon>unclassified sequences</taxon>
        <taxon>metagenomes</taxon>
        <taxon>ecological metagenomes</taxon>
    </lineage>
</organism>